<name>A0A158FS99_9BURK</name>
<evidence type="ECO:0000313" key="3">
    <source>
        <dbReference type="Proteomes" id="UP000054683"/>
    </source>
</evidence>
<accession>A0A158FS99</accession>
<protein>
    <submittedName>
        <fullName evidence="2">Uncharacterized protein</fullName>
    </submittedName>
</protein>
<organism evidence="2 3">
    <name type="scientific">Caballeronia udeis</name>
    <dbReference type="NCBI Taxonomy" id="1232866"/>
    <lineage>
        <taxon>Bacteria</taxon>
        <taxon>Pseudomonadati</taxon>
        <taxon>Pseudomonadota</taxon>
        <taxon>Betaproteobacteria</taxon>
        <taxon>Burkholderiales</taxon>
        <taxon>Burkholderiaceae</taxon>
        <taxon>Caballeronia</taxon>
    </lineage>
</organism>
<evidence type="ECO:0000256" key="1">
    <source>
        <dbReference type="SAM" id="MobiDB-lite"/>
    </source>
</evidence>
<gene>
    <name evidence="2" type="ORF">AWB69_01529</name>
</gene>
<feature type="compositionally biased region" description="Basic and acidic residues" evidence="1">
    <location>
        <begin position="135"/>
        <end position="146"/>
    </location>
</feature>
<proteinExistence type="predicted"/>
<sequence length="297" mass="30609">MSRPSLRDLLRLVHSGLEKVALACAAFGLMHATARAGESASADVPAGEQWGSRAAPQLAADDPWSNPAAPTLALDDAWSAPAADRFTSSGQIHAALPASPASPASASTQEARPAATENAPRSVATTVREAPSALAKDRSDWNETPRGRSPGLIASHDAWLKRSTPVAKPSEPAKAPVSAPVQPTDPWSAPLTGLVASNDVVTAAAVASSAAVSVGSHPGFAVTPHVRLLRVSEAPGASRAEGSSTVLATGRPMHRRTRPIVHSTSNSSRSSGTRRARATRAPTPAWCRSVSACARHR</sequence>
<dbReference type="Proteomes" id="UP000054683">
    <property type="component" value="Unassembled WGS sequence"/>
</dbReference>
<feature type="region of interest" description="Disordered" evidence="1">
    <location>
        <begin position="95"/>
        <end position="184"/>
    </location>
</feature>
<dbReference type="EMBL" id="FCOK02000007">
    <property type="protein sequence ID" value="SAL22503.1"/>
    <property type="molecule type" value="Genomic_DNA"/>
</dbReference>
<feature type="compositionally biased region" description="Low complexity" evidence="1">
    <location>
        <begin position="95"/>
        <end position="107"/>
    </location>
</feature>
<feature type="region of interest" description="Disordered" evidence="1">
    <location>
        <begin position="259"/>
        <end position="283"/>
    </location>
</feature>
<dbReference type="AlphaFoldDB" id="A0A158FS99"/>
<reference evidence="2 3" key="1">
    <citation type="submission" date="2016-01" db="EMBL/GenBank/DDBJ databases">
        <authorList>
            <person name="Oliw E.H."/>
        </authorList>
    </citation>
    <scope>NUCLEOTIDE SEQUENCE [LARGE SCALE GENOMIC DNA]</scope>
    <source>
        <strain evidence="2">LMG 27134</strain>
    </source>
</reference>
<evidence type="ECO:0000313" key="2">
    <source>
        <dbReference type="EMBL" id="SAL22503.1"/>
    </source>
</evidence>